<dbReference type="AlphaFoldDB" id="A0A4U6QN96"/>
<reference evidence="2 3" key="1">
    <citation type="submission" date="2019-05" db="EMBL/GenBank/DDBJ databases">
        <title>Nakamurella sp. N5BH11, whole genome shotgun sequence.</title>
        <authorList>
            <person name="Tuo L."/>
        </authorList>
    </citation>
    <scope>NUCLEOTIDE SEQUENCE [LARGE SCALE GENOMIC DNA]</scope>
    <source>
        <strain evidence="2 3">N5BH11</strain>
    </source>
</reference>
<proteinExistence type="predicted"/>
<dbReference type="RefSeq" id="WP_137449184.1">
    <property type="nucleotide sequence ID" value="NZ_SZZH01000001.1"/>
</dbReference>
<gene>
    <name evidence="2" type="ORF">FDO65_10165</name>
</gene>
<dbReference type="OrthoDB" id="3998183at2"/>
<organism evidence="2 3">
    <name type="scientific">Nakamurella flava</name>
    <dbReference type="NCBI Taxonomy" id="2576308"/>
    <lineage>
        <taxon>Bacteria</taxon>
        <taxon>Bacillati</taxon>
        <taxon>Actinomycetota</taxon>
        <taxon>Actinomycetes</taxon>
        <taxon>Nakamurellales</taxon>
        <taxon>Nakamurellaceae</taxon>
        <taxon>Nakamurella</taxon>
    </lineage>
</organism>
<name>A0A4U6QN96_9ACTN</name>
<comment type="caution">
    <text evidence="2">The sequence shown here is derived from an EMBL/GenBank/DDBJ whole genome shotgun (WGS) entry which is preliminary data.</text>
</comment>
<sequence length="245" mass="26569">MTPRYPGAYWMSAGKDQGPNNGPTTVSFHGCITNAGIEGVRSYVEQENTLHGYVAKDGTAAQYKDFDRIAYGMLDGNERGGVTWETWDGLNVGTATYDDVNRGADARPEGTWTDEECERIADIIAWDAIVLGIPARTVTSTRDRAHGMHGHGIPSRATSGEGPNIYVGPDRWSKDNKKPCPGNKRIAQWPGIIRRSQVIEAAVRAGRCGFLPQGPVDLRAALSRTAGGVQVDAADWMRFFVAAMA</sequence>
<protein>
    <recommendedName>
        <fullName evidence="4">N-acetylmuramoyl-L-alanine amidase</fullName>
    </recommendedName>
</protein>
<evidence type="ECO:0008006" key="4">
    <source>
        <dbReference type="Google" id="ProtNLM"/>
    </source>
</evidence>
<dbReference type="Proteomes" id="UP000306985">
    <property type="component" value="Unassembled WGS sequence"/>
</dbReference>
<dbReference type="EMBL" id="SZZH01000001">
    <property type="protein sequence ID" value="TKV61879.1"/>
    <property type="molecule type" value="Genomic_DNA"/>
</dbReference>
<keyword evidence="3" id="KW-1185">Reference proteome</keyword>
<evidence type="ECO:0000256" key="1">
    <source>
        <dbReference type="SAM" id="MobiDB-lite"/>
    </source>
</evidence>
<accession>A0A4U6QN96</accession>
<feature type="region of interest" description="Disordered" evidence="1">
    <location>
        <begin position="143"/>
        <end position="164"/>
    </location>
</feature>
<evidence type="ECO:0000313" key="2">
    <source>
        <dbReference type="EMBL" id="TKV61879.1"/>
    </source>
</evidence>
<evidence type="ECO:0000313" key="3">
    <source>
        <dbReference type="Proteomes" id="UP000306985"/>
    </source>
</evidence>